<evidence type="ECO:0000256" key="3">
    <source>
        <dbReference type="ARBA" id="ARBA00022448"/>
    </source>
</evidence>
<gene>
    <name evidence="7" type="ORF">GCM10009613_12600</name>
</gene>
<dbReference type="InterPro" id="IPR051313">
    <property type="entry name" value="Bact_iron-sidero_bind"/>
</dbReference>
<name>A0ABN1XMH1_9PSEU</name>
<keyword evidence="3" id="KW-0813">Transport</keyword>
<comment type="subcellular location">
    <subcellularLocation>
        <location evidence="1">Cell envelope</location>
    </subcellularLocation>
</comment>
<dbReference type="PROSITE" id="PS51318">
    <property type="entry name" value="TAT"/>
    <property type="match status" value="1"/>
</dbReference>
<proteinExistence type="inferred from homology"/>
<evidence type="ECO:0000256" key="4">
    <source>
        <dbReference type="ARBA" id="ARBA00022729"/>
    </source>
</evidence>
<dbReference type="PANTHER" id="PTHR30532">
    <property type="entry name" value="IRON III DICITRATE-BINDING PERIPLASMIC PROTEIN"/>
    <property type="match status" value="1"/>
</dbReference>
<comment type="caution">
    <text evidence="7">The sequence shown here is derived from an EMBL/GenBank/DDBJ whole genome shotgun (WGS) entry which is preliminary data.</text>
</comment>
<comment type="similarity">
    <text evidence="2">Belongs to the bacterial solute-binding protein 8 family.</text>
</comment>
<dbReference type="EMBL" id="BAAAJK010000004">
    <property type="protein sequence ID" value="GAA1383324.1"/>
    <property type="molecule type" value="Genomic_DNA"/>
</dbReference>
<evidence type="ECO:0000256" key="1">
    <source>
        <dbReference type="ARBA" id="ARBA00004196"/>
    </source>
</evidence>
<dbReference type="InterPro" id="IPR002491">
    <property type="entry name" value="ABC_transptr_periplasmic_BD"/>
</dbReference>
<evidence type="ECO:0000313" key="8">
    <source>
        <dbReference type="Proteomes" id="UP001501414"/>
    </source>
</evidence>
<evidence type="ECO:0000256" key="2">
    <source>
        <dbReference type="ARBA" id="ARBA00008814"/>
    </source>
</evidence>
<dbReference type="SUPFAM" id="SSF53807">
    <property type="entry name" value="Helical backbone' metal receptor"/>
    <property type="match status" value="1"/>
</dbReference>
<evidence type="ECO:0000256" key="5">
    <source>
        <dbReference type="SAM" id="MobiDB-lite"/>
    </source>
</evidence>
<evidence type="ECO:0000259" key="6">
    <source>
        <dbReference type="PROSITE" id="PS50983"/>
    </source>
</evidence>
<feature type="region of interest" description="Disordered" evidence="5">
    <location>
        <begin position="50"/>
        <end position="70"/>
    </location>
</feature>
<dbReference type="Proteomes" id="UP001501414">
    <property type="component" value="Unassembled WGS sequence"/>
</dbReference>
<dbReference type="Gene3D" id="3.40.50.1980">
    <property type="entry name" value="Nitrogenase molybdenum iron protein domain"/>
    <property type="match status" value="2"/>
</dbReference>
<organism evidence="7 8">
    <name type="scientific">Pseudonocardia kongjuensis</name>
    <dbReference type="NCBI Taxonomy" id="102227"/>
    <lineage>
        <taxon>Bacteria</taxon>
        <taxon>Bacillati</taxon>
        <taxon>Actinomycetota</taxon>
        <taxon>Actinomycetes</taxon>
        <taxon>Pseudonocardiales</taxon>
        <taxon>Pseudonocardiaceae</taxon>
        <taxon>Pseudonocardia</taxon>
    </lineage>
</organism>
<evidence type="ECO:0000313" key="7">
    <source>
        <dbReference type="EMBL" id="GAA1383324.1"/>
    </source>
</evidence>
<dbReference type="Pfam" id="PF01497">
    <property type="entry name" value="Peripla_BP_2"/>
    <property type="match status" value="1"/>
</dbReference>
<dbReference type="PROSITE" id="PS50983">
    <property type="entry name" value="FE_B12_PBP"/>
    <property type="match status" value="1"/>
</dbReference>
<feature type="domain" description="Fe/B12 periplasmic-binding" evidence="6">
    <location>
        <begin position="80"/>
        <end position="337"/>
    </location>
</feature>
<keyword evidence="4" id="KW-0732">Signal</keyword>
<dbReference type="InterPro" id="IPR006311">
    <property type="entry name" value="TAT_signal"/>
</dbReference>
<sequence>MTAPTVLPTRESGVTDAQWARIVADLTRRGFLAGTAAAALALAGCAGGTGPAAPGAPSGDRRAVSTPQGDYDIPVDPQRVVAIDSRVDLEPAVALGLPLIGYTNRTAQPWIPLPDGVPLLSQIPDVEQILGLEPDLIICTKLEQESEYWPISRLQEVAPVLPVEYSLTWQENLRRIAGWLGRPDAAETAIGEYDAAVADVRARHADAISGSTVIGVTYSPEEGRLWGTSLQGVEFEQPAGAVLRDLGGRTLDTALFADDTSLAMENIEVLEAADAILFADSREDPLLDRLRTQPLWQQLPAVRAGRVAVQYGDTYFGGGYTSAYVLQGWDDTFATLA</sequence>
<reference evidence="7 8" key="1">
    <citation type="journal article" date="2019" name="Int. J. Syst. Evol. Microbiol.">
        <title>The Global Catalogue of Microorganisms (GCM) 10K type strain sequencing project: providing services to taxonomists for standard genome sequencing and annotation.</title>
        <authorList>
            <consortium name="The Broad Institute Genomics Platform"/>
            <consortium name="The Broad Institute Genome Sequencing Center for Infectious Disease"/>
            <person name="Wu L."/>
            <person name="Ma J."/>
        </authorList>
    </citation>
    <scope>NUCLEOTIDE SEQUENCE [LARGE SCALE GENOMIC DNA]</scope>
    <source>
        <strain evidence="7 8">JCM 11896</strain>
    </source>
</reference>
<protein>
    <recommendedName>
        <fullName evidence="6">Fe/B12 periplasmic-binding domain-containing protein</fullName>
    </recommendedName>
</protein>
<dbReference type="RefSeq" id="WP_344019255.1">
    <property type="nucleotide sequence ID" value="NZ_BAAAJK010000004.1"/>
</dbReference>
<keyword evidence="8" id="KW-1185">Reference proteome</keyword>
<dbReference type="PANTHER" id="PTHR30532:SF1">
    <property type="entry name" value="IRON(3+)-HYDROXAMATE-BINDING PROTEIN FHUD"/>
    <property type="match status" value="1"/>
</dbReference>
<accession>A0ABN1XMH1</accession>